<dbReference type="SUPFAM" id="SSF46626">
    <property type="entry name" value="Cytochrome c"/>
    <property type="match status" value="1"/>
</dbReference>
<gene>
    <name evidence="11" type="ORF">P1J78_01510</name>
</gene>
<dbReference type="GO" id="GO:0020037">
    <property type="term" value="F:heme binding"/>
    <property type="evidence" value="ECO:0007669"/>
    <property type="project" value="InterPro"/>
</dbReference>
<evidence type="ECO:0000256" key="4">
    <source>
        <dbReference type="ARBA" id="ARBA00022660"/>
    </source>
</evidence>
<keyword evidence="2" id="KW-0813">Transport</keyword>
<proteinExistence type="predicted"/>
<dbReference type="InterPro" id="IPR009056">
    <property type="entry name" value="Cyt_c-like_dom"/>
</dbReference>
<dbReference type="Gene3D" id="1.10.760.10">
    <property type="entry name" value="Cytochrome c-like domain"/>
    <property type="match status" value="1"/>
</dbReference>
<evidence type="ECO:0000256" key="6">
    <source>
        <dbReference type="ARBA" id="ARBA00022982"/>
    </source>
</evidence>
<dbReference type="InterPro" id="IPR036909">
    <property type="entry name" value="Cyt_c-like_dom_sf"/>
</dbReference>
<evidence type="ECO:0000256" key="8">
    <source>
        <dbReference type="PROSITE-ProRule" id="PRU00433"/>
    </source>
</evidence>
<keyword evidence="4" id="KW-0679">Respiratory chain</keyword>
<keyword evidence="6" id="KW-0249">Electron transport</keyword>
<dbReference type="Pfam" id="PF00034">
    <property type="entry name" value="Cytochrom_C"/>
    <property type="match status" value="1"/>
</dbReference>
<dbReference type="PANTHER" id="PTHR35008">
    <property type="entry name" value="BLL4482 PROTEIN-RELATED"/>
    <property type="match status" value="1"/>
</dbReference>
<sequence length="128" mass="14267">MTQPDSADPALGETLYAEHCASCHGARLEGQPNWRQPGEDGVLPAPPHDETGHTWHHGDGVLFTYTKLGGQEALRRRGVTDFASGMPAFEDVLSDQEIWHVLAYIKSQWDPQVREMQKERTAMEQAGQ</sequence>
<dbReference type="EMBL" id="JARGYC010000002">
    <property type="protein sequence ID" value="MDF0599397.1"/>
    <property type="molecule type" value="Genomic_DNA"/>
</dbReference>
<dbReference type="PROSITE" id="PS51007">
    <property type="entry name" value="CYTC"/>
    <property type="match status" value="1"/>
</dbReference>
<evidence type="ECO:0000256" key="2">
    <source>
        <dbReference type="ARBA" id="ARBA00022448"/>
    </source>
</evidence>
<dbReference type="InterPro" id="IPR051459">
    <property type="entry name" value="Cytochrome_c-type_DH"/>
</dbReference>
<comment type="caution">
    <text evidence="11">The sequence shown here is derived from an EMBL/GenBank/DDBJ whole genome shotgun (WGS) entry which is preliminary data.</text>
</comment>
<dbReference type="InterPro" id="IPR008168">
    <property type="entry name" value="Cyt_C_IC"/>
</dbReference>
<evidence type="ECO:0000256" key="5">
    <source>
        <dbReference type="ARBA" id="ARBA00022723"/>
    </source>
</evidence>
<keyword evidence="3 8" id="KW-0349">Heme</keyword>
<keyword evidence="12" id="KW-1185">Reference proteome</keyword>
<reference evidence="11" key="1">
    <citation type="submission" date="2023-03" db="EMBL/GenBank/DDBJ databases">
        <title>Multiphase analysis and comparison of six strains from genera Psychromarinibacter, Lutimaribacter, and Maritimibacter, including a novel species: Psychromarinibacter sediminicola sp. nov.</title>
        <authorList>
            <person name="Wang Y.-H."/>
            <person name="Ye M.-Q."/>
            <person name="Du Z.-J."/>
        </authorList>
    </citation>
    <scope>NUCLEOTIDE SEQUENCE</scope>
    <source>
        <strain evidence="11">C21-152</strain>
    </source>
</reference>
<evidence type="ECO:0000259" key="10">
    <source>
        <dbReference type="PROSITE" id="PS51007"/>
    </source>
</evidence>
<feature type="region of interest" description="Disordered" evidence="9">
    <location>
        <begin position="28"/>
        <end position="56"/>
    </location>
</feature>
<dbReference type="Proteomes" id="UP001220964">
    <property type="component" value="Unassembled WGS sequence"/>
</dbReference>
<dbReference type="GO" id="GO:0009055">
    <property type="term" value="F:electron transfer activity"/>
    <property type="evidence" value="ECO:0007669"/>
    <property type="project" value="InterPro"/>
</dbReference>
<keyword evidence="5 8" id="KW-0479">Metal-binding</keyword>
<name>A0AAE3NP34_9RHOB</name>
<comment type="cofactor">
    <cofactor evidence="1">
        <name>heme c</name>
        <dbReference type="ChEBI" id="CHEBI:61717"/>
    </cofactor>
</comment>
<dbReference type="GO" id="GO:0005506">
    <property type="term" value="F:iron ion binding"/>
    <property type="evidence" value="ECO:0007669"/>
    <property type="project" value="InterPro"/>
</dbReference>
<evidence type="ECO:0000256" key="9">
    <source>
        <dbReference type="SAM" id="MobiDB-lite"/>
    </source>
</evidence>
<feature type="domain" description="Cytochrome c" evidence="10">
    <location>
        <begin position="7"/>
        <end position="109"/>
    </location>
</feature>
<evidence type="ECO:0000256" key="3">
    <source>
        <dbReference type="ARBA" id="ARBA00022617"/>
    </source>
</evidence>
<feature type="compositionally biased region" description="Basic and acidic residues" evidence="9">
    <location>
        <begin position="47"/>
        <end position="56"/>
    </location>
</feature>
<dbReference type="PRINTS" id="PR00605">
    <property type="entry name" value="CYTCHROMECIC"/>
</dbReference>
<organism evidence="11 12">
    <name type="scientific">Psychromarinibacter sediminicola</name>
    <dbReference type="NCBI Taxonomy" id="3033385"/>
    <lineage>
        <taxon>Bacteria</taxon>
        <taxon>Pseudomonadati</taxon>
        <taxon>Pseudomonadota</taxon>
        <taxon>Alphaproteobacteria</taxon>
        <taxon>Rhodobacterales</taxon>
        <taxon>Paracoccaceae</taxon>
        <taxon>Psychromarinibacter</taxon>
    </lineage>
</organism>
<evidence type="ECO:0000256" key="7">
    <source>
        <dbReference type="ARBA" id="ARBA00023004"/>
    </source>
</evidence>
<protein>
    <submittedName>
        <fullName evidence="11">Cytochrome c</fullName>
    </submittedName>
</protein>
<evidence type="ECO:0000313" key="12">
    <source>
        <dbReference type="Proteomes" id="UP001220964"/>
    </source>
</evidence>
<evidence type="ECO:0000313" key="11">
    <source>
        <dbReference type="EMBL" id="MDF0599397.1"/>
    </source>
</evidence>
<accession>A0AAE3NP34</accession>
<dbReference type="AlphaFoldDB" id="A0AAE3NP34"/>
<keyword evidence="7 8" id="KW-0408">Iron</keyword>
<dbReference type="PANTHER" id="PTHR35008:SF4">
    <property type="entry name" value="BLL4482 PROTEIN"/>
    <property type="match status" value="1"/>
</dbReference>
<evidence type="ECO:0000256" key="1">
    <source>
        <dbReference type="ARBA" id="ARBA00001926"/>
    </source>
</evidence>